<feature type="domain" description="PiggyBac transposable element-derived protein" evidence="2">
    <location>
        <begin position="165"/>
        <end position="435"/>
    </location>
</feature>
<organism evidence="3 4">
    <name type="scientific">Pieris macdunnoughi</name>
    <dbReference type="NCBI Taxonomy" id="345717"/>
    <lineage>
        <taxon>Eukaryota</taxon>
        <taxon>Metazoa</taxon>
        <taxon>Ecdysozoa</taxon>
        <taxon>Arthropoda</taxon>
        <taxon>Hexapoda</taxon>
        <taxon>Insecta</taxon>
        <taxon>Pterygota</taxon>
        <taxon>Neoptera</taxon>
        <taxon>Endopterygota</taxon>
        <taxon>Lepidoptera</taxon>
        <taxon>Glossata</taxon>
        <taxon>Ditrysia</taxon>
        <taxon>Papilionoidea</taxon>
        <taxon>Pieridae</taxon>
        <taxon>Pierinae</taxon>
        <taxon>Pieris</taxon>
    </lineage>
</organism>
<dbReference type="AlphaFoldDB" id="A0A821XMP7"/>
<feature type="region of interest" description="Disordered" evidence="1">
    <location>
        <begin position="1"/>
        <end position="117"/>
    </location>
</feature>
<dbReference type="EMBL" id="CAJOBZ010000070">
    <property type="protein sequence ID" value="CAF4945841.1"/>
    <property type="molecule type" value="Genomic_DNA"/>
</dbReference>
<gene>
    <name evidence="3" type="ORF">PMACD_LOCUS15163</name>
</gene>
<feature type="compositionally biased region" description="Polar residues" evidence="1">
    <location>
        <begin position="41"/>
        <end position="63"/>
    </location>
</feature>
<sequence length="454" mass="52884">MASGSSYEEQQKRLQTLFDAASTPESSKDPFEDDGEYGSDQEYQPSGDESTSSEDATKVSQTRGVRRNTTILSSGESISTSSSDTDDDHDRTLYSGFEELRPIHEREQLSQTQKSESDLDIERVIDESQEADESWCNTESEIPDFKFASSESGITVNIDDMVNVMDFFRLVFPQNFIEYLVNCTNIYGNALCNTNKPHKRHSRRAVYRETNCEEMMKFLGLSLLSGQTKCHNQRKLFSQADTLYYHPIFSYTMSGRRYEQILRCMCVSDLDAKGEKKVASFIDTLTLNFRKVYKPDEQLSLDESLMLFRGRLHFRQYIKSKKARYGLKFYELTSYDEYVLNVKMYSGKEDTDGDVDESKTEKLVLRLMRPYLLHGHHLFMDNFYNSVKFSQKLLDLKTHSTGTLRTNRKDNLKDIVTKKLKKGEHIWARKEKVYVSKRYYALSTSRRRLGRWRL</sequence>
<name>A0A821XMP7_9NEOP</name>
<proteinExistence type="predicted"/>
<evidence type="ECO:0000259" key="2">
    <source>
        <dbReference type="Pfam" id="PF13843"/>
    </source>
</evidence>
<feature type="compositionally biased region" description="Low complexity" evidence="1">
    <location>
        <begin position="69"/>
        <end position="83"/>
    </location>
</feature>
<comment type="caution">
    <text evidence="3">The sequence shown here is derived from an EMBL/GenBank/DDBJ whole genome shotgun (WGS) entry which is preliminary data.</text>
</comment>
<evidence type="ECO:0000313" key="4">
    <source>
        <dbReference type="Proteomes" id="UP000663880"/>
    </source>
</evidence>
<feature type="compositionally biased region" description="Basic and acidic residues" evidence="1">
    <location>
        <begin position="88"/>
        <end position="108"/>
    </location>
</feature>
<evidence type="ECO:0000313" key="3">
    <source>
        <dbReference type="EMBL" id="CAF4945841.1"/>
    </source>
</evidence>
<evidence type="ECO:0000256" key="1">
    <source>
        <dbReference type="SAM" id="MobiDB-lite"/>
    </source>
</evidence>
<dbReference type="PANTHER" id="PTHR46599">
    <property type="entry name" value="PIGGYBAC TRANSPOSABLE ELEMENT-DERIVED PROTEIN 4"/>
    <property type="match status" value="1"/>
</dbReference>
<dbReference type="InterPro" id="IPR029526">
    <property type="entry name" value="PGBD"/>
</dbReference>
<reference evidence="3" key="1">
    <citation type="submission" date="2021-02" db="EMBL/GenBank/DDBJ databases">
        <authorList>
            <person name="Steward A R."/>
        </authorList>
    </citation>
    <scope>NUCLEOTIDE SEQUENCE</scope>
</reference>
<keyword evidence="4" id="KW-1185">Reference proteome</keyword>
<protein>
    <recommendedName>
        <fullName evidence="2">PiggyBac transposable element-derived protein domain-containing protein</fullName>
    </recommendedName>
</protein>
<dbReference type="PANTHER" id="PTHR46599:SF3">
    <property type="entry name" value="PIGGYBAC TRANSPOSABLE ELEMENT-DERIVED PROTEIN 4"/>
    <property type="match status" value="1"/>
</dbReference>
<accession>A0A821XMP7</accession>
<dbReference type="Pfam" id="PF13843">
    <property type="entry name" value="DDE_Tnp_1_7"/>
    <property type="match status" value="1"/>
</dbReference>
<dbReference type="Proteomes" id="UP000663880">
    <property type="component" value="Unassembled WGS sequence"/>
</dbReference>
<dbReference type="OrthoDB" id="118105at2759"/>